<dbReference type="EMBL" id="KE123862">
    <property type="protein sequence ID" value="EWC86809.1"/>
    <property type="molecule type" value="Genomic_DNA"/>
</dbReference>
<protein>
    <submittedName>
        <fullName evidence="3">Uncharacterized protein</fullName>
    </submittedName>
</protein>
<keyword evidence="2" id="KW-0812">Transmembrane</keyword>
<keyword evidence="4" id="KW-1185">Reference proteome</keyword>
<organism evidence="3 4">
    <name type="scientific">Plasmodium falciparum (isolate NF54)</name>
    <dbReference type="NCBI Taxonomy" id="5843"/>
    <lineage>
        <taxon>Eukaryota</taxon>
        <taxon>Sar</taxon>
        <taxon>Alveolata</taxon>
        <taxon>Apicomplexa</taxon>
        <taxon>Aconoidasida</taxon>
        <taxon>Haemosporida</taxon>
        <taxon>Plasmodiidae</taxon>
        <taxon>Plasmodium</taxon>
        <taxon>Plasmodium (Laverania)</taxon>
    </lineage>
</organism>
<evidence type="ECO:0000256" key="1">
    <source>
        <dbReference type="SAM" id="Coils"/>
    </source>
</evidence>
<dbReference type="PANTHER" id="PTHR36593">
    <property type="entry name" value="EXPORTED SERINE/THREONINE PROTEIN KINASE"/>
    <property type="match status" value="1"/>
</dbReference>
<accession>W7K0G9</accession>
<proteinExistence type="predicted"/>
<evidence type="ECO:0000313" key="4">
    <source>
        <dbReference type="Proteomes" id="UP000030673"/>
    </source>
</evidence>
<dbReference type="Proteomes" id="UP000030673">
    <property type="component" value="Unassembled WGS sequence"/>
</dbReference>
<dbReference type="OMA" id="FYYARRY"/>
<keyword evidence="1" id="KW-0175">Coiled coil</keyword>
<feature type="transmembrane region" description="Helical" evidence="2">
    <location>
        <begin position="798"/>
        <end position="819"/>
    </location>
</feature>
<feature type="transmembrane region" description="Helical" evidence="2">
    <location>
        <begin position="897"/>
        <end position="914"/>
    </location>
</feature>
<evidence type="ECO:0000313" key="3">
    <source>
        <dbReference type="EMBL" id="EWC86809.1"/>
    </source>
</evidence>
<dbReference type="PANTHER" id="PTHR36593:SF1">
    <property type="entry name" value="EXPORTED SERINE_THREONINE PROTEIN KINASE"/>
    <property type="match status" value="1"/>
</dbReference>
<sequence>MYKKKCIDIAKYNMILLNEQCIYISLHFLNNIILKLNYNTYVKEYFLILNRLVENYNEPKLRITLMNCLTNLNIYIKNRNIENILDEKNIYKFYANIIYYFSEIKDEKEKEVLYTLYFTIYSCLHFVYVNYDSIDILKTPLSYMSVELYLFFEDVMKYVSKKEFKNYIFSNKYFKQMIHMICTNVGNILDFLSEHYTWYYEMDDIKNDDKGKDISSYIVENTNIMIEKKKLIKNENTKQNINNKSNNNIFINTTDKISKSRVIQLDLNNMYVVISKIKKIMDILLEFFKDIKNIFNLENEEKKNDLLKFKKEFNEEINGLIKLFCTYLIHENVHYIDDFINLLELFSILINEHNFFYLLIVKYIDPNRYFNNKIFLSKLLLYILNLNMKNIVHIQILFDLYHKCTFNILKYLEIKDIKEIKDISKFSSIIQHNTDYYSFIQMLNISIDKLNNLNFIYILCQDEYQSKMNNSSKENIKNLLLFHTHFFFYYYFCILQQNNYDIIHEQKNKFDLYKENYYNICNNNMKKNTQQFFLALKILFSISAFLFMRFDSYVVTNILNKNEILFIQVCHFEYSEKYFYKKYNKLKDLKNVKTKDLVTRYLLFFVFFVDKIIEKNEDENKELQKQNEEKRKELIKQNVLNIKNKLKEKQENECNSQEETIFNEICYDNILVDEKNKNNHINYVTKHLKNNNLSDGNCKNYEKCKTNYNDKEKNKSCNFSSICNDLTCAFYICIILFVENLKDDQNNVDYKKSVHENISSQKSSDEKDNNIETIPFVNINENKNNFIKKDIVDNANDLSFNLIFDIHLLYISLCFYYIYLLNDDIYYLQFSLLLFLMLFTHFKNKEIIHFIYFKKDKEEKEENKEECYITYEISVSKFLYNICKNLGVYYKEKENDIYMSIFFLTYSFVFLKYTKMKDNKKDNITNNKILMDEIIIVQHMYEIFLDINFFSTSTFFILRTIELHLQLLKNYIDDIKVEEQGGEEKIKTKKKKKKNDEKESIKRDDTPIYKESEDVDILSNEKDEKYTKLEINNNDNMYNTNNNMNNTNNNMNNTNNNMNNSDISFCCEKTKNNLSINENVNRIINMFCSLYNNINECGYIFLDVHLLSIYEYLLWVCFYIVKDVYRLCCCLKKEKEKRKILEYKYMTYRNLLEVYIIYLKYNYLNYSQVNYSINIYKNIDDNIYSKHDKMKNIFDILKIKYNSSKEKEINHMKICEEEKEINHMKICEEEKEINHMKICEEEKEINHMKICEEEKEINHMKICEEEKEINHMKICEEEEEKEKNDYNFLINGLHKKVEEQIEDRIFIYDYKNNTQKDITIILNNNVINISEIINTSYDTCKSLFEKKKKKKKKYKNYPRFYNEEEEEEEEENENEKNNTFMVNSFYENMSFFKFFEIKFKEDNQIIKNIIHIIHKKTNKIIIINIDTTYFEEFVNIFRFDNVPFIHFNFYICNFYSLPYHEEALKKIKKIYKMFCKHRDNEEYVYLLQDEKIIKENMEKEDKNNKDKMDKIKELKTNDEIDKLYTTEEGKKKKKKYIRV</sequence>
<name>W7K0G9_PLAFO</name>
<keyword evidence="2" id="KW-1133">Transmembrane helix</keyword>
<gene>
    <name evidence="3" type="ORF">PFNF54_04362</name>
</gene>
<reference evidence="3 4" key="1">
    <citation type="submission" date="2013-02" db="EMBL/GenBank/DDBJ databases">
        <title>The Genome Sequence of Plasmodium falciparum NF54.</title>
        <authorList>
            <consortium name="The Broad Institute Genome Sequencing Platform"/>
            <consortium name="The Broad Institute Genome Sequencing Center for Infectious Disease"/>
            <person name="Neafsey D."/>
            <person name="Cheeseman I."/>
            <person name="Volkman S."/>
            <person name="Adams J."/>
            <person name="Walker B."/>
            <person name="Young S.K."/>
            <person name="Zeng Q."/>
            <person name="Gargeya S."/>
            <person name="Fitzgerald M."/>
            <person name="Haas B."/>
            <person name="Abouelleil A."/>
            <person name="Alvarado L."/>
            <person name="Arachchi H.M."/>
            <person name="Berlin A.M."/>
            <person name="Chapman S.B."/>
            <person name="Dewar J."/>
            <person name="Goldberg J."/>
            <person name="Griggs A."/>
            <person name="Gujja S."/>
            <person name="Hansen M."/>
            <person name="Howarth C."/>
            <person name="Imamovic A."/>
            <person name="Larimer J."/>
            <person name="McCowan C."/>
            <person name="Murphy C."/>
            <person name="Neiman D."/>
            <person name="Pearson M."/>
            <person name="Priest M."/>
            <person name="Roberts A."/>
            <person name="Saif S."/>
            <person name="Shea T."/>
            <person name="Sisk P."/>
            <person name="Sykes S."/>
            <person name="Wortman J."/>
            <person name="Nusbaum C."/>
            <person name="Birren B."/>
        </authorList>
    </citation>
    <scope>NUCLEOTIDE SEQUENCE [LARGE SCALE GENOMIC DNA]</scope>
    <source>
        <strain evidence="3 4">NF54</strain>
    </source>
</reference>
<evidence type="ECO:0000256" key="2">
    <source>
        <dbReference type="SAM" id="Phobius"/>
    </source>
</evidence>
<feature type="coiled-coil region" evidence="1">
    <location>
        <begin position="609"/>
        <end position="660"/>
    </location>
</feature>
<feature type="transmembrane region" description="Helical" evidence="2">
    <location>
        <begin position="825"/>
        <end position="842"/>
    </location>
</feature>
<keyword evidence="2" id="KW-0472">Membrane</keyword>